<evidence type="ECO:0000256" key="8">
    <source>
        <dbReference type="ARBA" id="ARBA00023295"/>
    </source>
</evidence>
<dbReference type="PANTHER" id="PTHR31451:SF39">
    <property type="entry name" value="MANNAN ENDO-1,4-BETA-MANNOSIDASE 1"/>
    <property type="match status" value="1"/>
</dbReference>
<dbReference type="InterPro" id="IPR017853">
    <property type="entry name" value="GH"/>
</dbReference>
<evidence type="ECO:0000259" key="13">
    <source>
        <dbReference type="Pfam" id="PF00150"/>
    </source>
</evidence>
<dbReference type="CDD" id="cd01833">
    <property type="entry name" value="XynB_like"/>
    <property type="match status" value="1"/>
</dbReference>
<feature type="domain" description="SGNH hydrolase-type esterase" evidence="14">
    <location>
        <begin position="397"/>
        <end position="579"/>
    </location>
</feature>
<dbReference type="SUPFAM" id="SSF51445">
    <property type="entry name" value="(Trans)glycosidases"/>
    <property type="match status" value="1"/>
</dbReference>
<dbReference type="InterPro" id="IPR001547">
    <property type="entry name" value="Glyco_hydro_5"/>
</dbReference>
<evidence type="ECO:0000256" key="1">
    <source>
        <dbReference type="ARBA" id="ARBA00001678"/>
    </source>
</evidence>
<comment type="subcellular location">
    <subcellularLocation>
        <location evidence="2">Secreted</location>
    </subcellularLocation>
</comment>
<sequence>MIKNILALGLSLLSVARALPAAAAAASSSVNGTRFTIDGKTGYFAGTNSYWISFLTNNRDVDTVLDHISSSGLKILRVWGFNDVNRRPNPGTVWFQLLSSSGSQINTGSDGLQRLDYVVQSAERRGVKLIINFVNYWNDYGGMQAYVSAFGGSKEGWYTNTRAQDQYKRYIAAVISRYVDSPAVFAWELGNEPRCKGCNTDVIFNWATEISAYIRSLDPNHMITLGDEGFGLPGQTSYPYQYSEGVDFVKNLRIKDLDFGTFHMYPGSWGVPNSFGPGWIRDHAAACKAAGKPCLLEEYGVTSDHCNVERTWQAASRDLAANGMAGDAFWQWGDQLSTGQTHNDGHTIYYGSNLATCLVTDHVRAINGLLLTLLLTTLLLTLTSPVSSQSSPVRIMALGDSITGSPGCWRALLYRRLQSAGITNTKFVGSLPAQGCGFPYDGANEGHGGILATDIVARRQLPGWLAQAQPDVVMMHLGTNDVWNNRPAADIVRAFDAMVDWMRQSNAGMKILVAQIIPMNPPNCPQCGQRVVALNEAIPGWAAGKNTTESPITVVDCWTGFDTARMTGDGVHPNNAGNEKLADCWYGPLARAIQG</sequence>
<dbReference type="GO" id="GO:0046355">
    <property type="term" value="P:mannan catabolic process"/>
    <property type="evidence" value="ECO:0007669"/>
    <property type="project" value="UniProtKB-ARBA"/>
</dbReference>
<dbReference type="EC" id="3.2.1.78" evidence="4"/>
<evidence type="ECO:0000256" key="2">
    <source>
        <dbReference type="ARBA" id="ARBA00004613"/>
    </source>
</evidence>
<proteinExistence type="inferred from homology"/>
<evidence type="ECO:0000256" key="6">
    <source>
        <dbReference type="ARBA" id="ARBA00022729"/>
    </source>
</evidence>
<evidence type="ECO:0000256" key="5">
    <source>
        <dbReference type="ARBA" id="ARBA00022525"/>
    </source>
</evidence>
<dbReference type="OrthoDB" id="406631at2759"/>
<dbReference type="GO" id="GO:0016985">
    <property type="term" value="F:mannan endo-1,4-beta-mannosidase activity"/>
    <property type="evidence" value="ECO:0007669"/>
    <property type="project" value="UniProtKB-EC"/>
</dbReference>
<dbReference type="FunFam" id="3.20.20.80:FF:000076">
    <property type="entry name" value="Mannan endo-1,4-beta-mannosidase A"/>
    <property type="match status" value="1"/>
</dbReference>
<keyword evidence="8 11" id="KW-0326">Glycosidase</keyword>
<keyword evidence="6 12" id="KW-0732">Signal</keyword>
<evidence type="ECO:0000313" key="16">
    <source>
        <dbReference type="Proteomes" id="UP000078237"/>
    </source>
</evidence>
<comment type="similarity">
    <text evidence="3 11">Belongs to the glycosyl hydrolase 5 (cellulase A) family.</text>
</comment>
<evidence type="ECO:0000256" key="7">
    <source>
        <dbReference type="ARBA" id="ARBA00022801"/>
    </source>
</evidence>
<evidence type="ECO:0000256" key="3">
    <source>
        <dbReference type="ARBA" id="ARBA00005641"/>
    </source>
</evidence>
<evidence type="ECO:0000256" key="11">
    <source>
        <dbReference type="RuleBase" id="RU361153"/>
    </source>
</evidence>
<evidence type="ECO:0000259" key="14">
    <source>
        <dbReference type="Pfam" id="PF13472"/>
    </source>
</evidence>
<evidence type="ECO:0000256" key="4">
    <source>
        <dbReference type="ARBA" id="ARBA00012706"/>
    </source>
</evidence>
<evidence type="ECO:0000256" key="10">
    <source>
        <dbReference type="ARBA" id="ARBA00077212"/>
    </source>
</evidence>
<feature type="domain" description="Glycoside hydrolase family 5" evidence="13">
    <location>
        <begin position="60"/>
        <end position="334"/>
    </location>
</feature>
<organism evidence="15 16">
    <name type="scientific">Madurella mycetomatis</name>
    <dbReference type="NCBI Taxonomy" id="100816"/>
    <lineage>
        <taxon>Eukaryota</taxon>
        <taxon>Fungi</taxon>
        <taxon>Dikarya</taxon>
        <taxon>Ascomycota</taxon>
        <taxon>Pezizomycotina</taxon>
        <taxon>Sordariomycetes</taxon>
        <taxon>Sordariomycetidae</taxon>
        <taxon>Sordariales</taxon>
        <taxon>Sordariales incertae sedis</taxon>
        <taxon>Madurella</taxon>
    </lineage>
</organism>
<dbReference type="InterPro" id="IPR013830">
    <property type="entry name" value="SGNH_hydro"/>
</dbReference>
<accession>A0A175VTG2</accession>
<dbReference type="InterPro" id="IPR036514">
    <property type="entry name" value="SGNH_hydro_sf"/>
</dbReference>
<feature type="signal peptide" evidence="12">
    <location>
        <begin position="1"/>
        <end position="18"/>
    </location>
</feature>
<reference evidence="15 16" key="1">
    <citation type="journal article" date="2016" name="Genome Announc.">
        <title>Genome Sequence of Madurella mycetomatis mm55, Isolated from a Human Mycetoma Case in Sudan.</title>
        <authorList>
            <person name="Smit S."/>
            <person name="Derks M.F."/>
            <person name="Bervoets S."/>
            <person name="Fahal A."/>
            <person name="van Leeuwen W."/>
            <person name="van Belkum A."/>
            <person name="van de Sande W.W."/>
        </authorList>
    </citation>
    <scope>NUCLEOTIDE SEQUENCE [LARGE SCALE GENOMIC DNA]</scope>
    <source>
        <strain evidence="16">mm55</strain>
    </source>
</reference>
<dbReference type="Pfam" id="PF00150">
    <property type="entry name" value="Cellulase"/>
    <property type="match status" value="1"/>
</dbReference>
<evidence type="ECO:0000256" key="9">
    <source>
        <dbReference type="ARBA" id="ARBA00068505"/>
    </source>
</evidence>
<keyword evidence="5" id="KW-0964">Secreted</keyword>
<dbReference type="InterPro" id="IPR045053">
    <property type="entry name" value="MAN-like"/>
</dbReference>
<dbReference type="Pfam" id="PF13472">
    <property type="entry name" value="Lipase_GDSL_2"/>
    <property type="match status" value="1"/>
</dbReference>
<dbReference type="PANTHER" id="PTHR31451">
    <property type="match status" value="1"/>
</dbReference>
<name>A0A175VTG2_9PEZI</name>
<comment type="caution">
    <text evidence="15">The sequence shown here is derived from an EMBL/GenBank/DDBJ whole genome shotgun (WGS) entry which is preliminary data.</text>
</comment>
<dbReference type="Gene3D" id="3.40.50.1110">
    <property type="entry name" value="SGNH hydrolase"/>
    <property type="match status" value="1"/>
</dbReference>
<keyword evidence="7 11" id="KW-0378">Hydrolase</keyword>
<dbReference type="STRING" id="100816.A0A175VTG2"/>
<dbReference type="VEuPathDB" id="FungiDB:MMYC01_209458"/>
<dbReference type="SUPFAM" id="SSF52266">
    <property type="entry name" value="SGNH hydrolase"/>
    <property type="match status" value="1"/>
</dbReference>
<dbReference type="EMBL" id="LCTW02000337">
    <property type="protein sequence ID" value="KXX74592.1"/>
    <property type="molecule type" value="Genomic_DNA"/>
</dbReference>
<evidence type="ECO:0000313" key="15">
    <source>
        <dbReference type="EMBL" id="KXX74592.1"/>
    </source>
</evidence>
<evidence type="ECO:0000256" key="12">
    <source>
        <dbReference type="SAM" id="SignalP"/>
    </source>
</evidence>
<dbReference type="Proteomes" id="UP000078237">
    <property type="component" value="Unassembled WGS sequence"/>
</dbReference>
<feature type="chain" id="PRO_5008043348" description="Mannan endo-1,4-beta-mannosidase A" evidence="12">
    <location>
        <begin position="19"/>
        <end position="595"/>
    </location>
</feature>
<comment type="catalytic activity">
    <reaction evidence="1">
        <text>Random hydrolysis of (1-&gt;4)-beta-D-mannosidic linkages in mannans, galactomannans and glucomannans.</text>
        <dbReference type="EC" id="3.2.1.78"/>
    </reaction>
</comment>
<dbReference type="Gene3D" id="3.20.20.80">
    <property type="entry name" value="Glycosidases"/>
    <property type="match status" value="1"/>
</dbReference>
<gene>
    <name evidence="15" type="ORF">MMYC01_209458</name>
</gene>
<protein>
    <recommendedName>
        <fullName evidence="9">Mannan endo-1,4-beta-mannosidase A</fullName>
        <ecNumber evidence="4">3.2.1.78</ecNumber>
    </recommendedName>
    <alternativeName>
        <fullName evidence="10">Endo-beta-1,4-mannanase A</fullName>
    </alternativeName>
</protein>
<dbReference type="AlphaFoldDB" id="A0A175VTG2"/>
<dbReference type="GO" id="GO:0005576">
    <property type="term" value="C:extracellular region"/>
    <property type="evidence" value="ECO:0007669"/>
    <property type="project" value="UniProtKB-SubCell"/>
</dbReference>
<keyword evidence="16" id="KW-1185">Reference proteome</keyword>